<dbReference type="FunFam" id="1.10.510.10:FF:000311">
    <property type="entry name" value="Serine/threonine-protein kinase PLK"/>
    <property type="match status" value="1"/>
</dbReference>
<sequence length="477" mass="55063">MGSKREEIAAPIPEIIYDSTNGVTYYRKRFFGKGGFAKCYELQKGSTDEIYAGKIVSKSTLKKGNQREKMAQEIEIHRSLSHYHVVQFHGYFEDPNNVYVLLELCRKRSMMELHKRRKALTEPEVRFFMKQLLEGVLYLHNLNIIHRDLKLGNLFLNDDLILKIGDFGLAAKIEYSGQRKKTVCGTPNYIAPEILNKKGHSFEVDVWSIGCIMFTLLVGKPPFETSSLRETYAKIRRCEYTIPPSVSEPAAQMVHQMLTPEPSLRPTVKQLLKSNFMINEETSDPNACPFVWISKWVDYSDKYGFGYQLCDEGVGVVFNDNTKLLLLPNHRNIHYIERDGSEQYYVHNKTPAELDKKLKLLSYFRRYMTEHLMKAGDTIRTQEADNLSRAPYLHMWQRSSSGVMLQLTNGTFQINFSTDHSKIIMCPLMQAVTYIDADKNFRTYRFNTISSCGAVPGLLENLEYAYRKISAILQVQK</sequence>
<dbReference type="Gene3D" id="3.30.200.20">
    <property type="entry name" value="Phosphorylase Kinase, domain 1"/>
    <property type="match status" value="1"/>
</dbReference>
<reference evidence="14 15" key="1">
    <citation type="submission" date="2020-02" db="EMBL/GenBank/DDBJ databases">
        <authorList>
            <person name="Ferguson B K."/>
        </authorList>
    </citation>
    <scope>NUCLEOTIDE SEQUENCE [LARGE SCALE GENOMIC DNA]</scope>
</reference>
<dbReference type="CDD" id="cd13117">
    <property type="entry name" value="POLO_box_2"/>
    <property type="match status" value="1"/>
</dbReference>
<evidence type="ECO:0000256" key="3">
    <source>
        <dbReference type="ARBA" id="ARBA00022490"/>
    </source>
</evidence>
<dbReference type="InterPro" id="IPR000959">
    <property type="entry name" value="POLO_box_dom"/>
</dbReference>
<keyword evidence="3" id="KW-0963">Cytoplasm</keyword>
<keyword evidence="8" id="KW-0418">Kinase</keyword>
<name>A0A6H5FZ14_9HEMI</name>
<dbReference type="PROSITE" id="PS50078">
    <property type="entry name" value="POLO_BOX"/>
    <property type="match status" value="2"/>
</dbReference>
<accession>A0A6H5FZ14</accession>
<dbReference type="GO" id="GO:0000776">
    <property type="term" value="C:kinetochore"/>
    <property type="evidence" value="ECO:0007669"/>
    <property type="project" value="TreeGrafter"/>
</dbReference>
<dbReference type="InterPro" id="IPR000719">
    <property type="entry name" value="Prot_kinase_dom"/>
</dbReference>
<keyword evidence="5" id="KW-0808">Transferase</keyword>
<dbReference type="InterPro" id="IPR036947">
    <property type="entry name" value="POLO_box_dom_sf"/>
</dbReference>
<evidence type="ECO:0000256" key="1">
    <source>
        <dbReference type="ARBA" id="ARBA00004496"/>
    </source>
</evidence>
<dbReference type="PANTHER" id="PTHR24345">
    <property type="entry name" value="SERINE/THREONINE-PROTEIN KINASE PLK"/>
    <property type="match status" value="1"/>
</dbReference>
<evidence type="ECO:0000313" key="15">
    <source>
        <dbReference type="Proteomes" id="UP000479000"/>
    </source>
</evidence>
<keyword evidence="4" id="KW-0723">Serine/threonine-protein kinase</keyword>
<dbReference type="PANTHER" id="PTHR24345:SF93">
    <property type="entry name" value="SERINE_THREONINE-PROTEIN KINASE PLK1"/>
    <property type="match status" value="1"/>
</dbReference>
<evidence type="ECO:0000256" key="11">
    <source>
        <dbReference type="ARBA" id="ARBA00048347"/>
    </source>
</evidence>
<keyword evidence="6" id="KW-0677">Repeat</keyword>
<evidence type="ECO:0000259" key="12">
    <source>
        <dbReference type="PROSITE" id="PS50011"/>
    </source>
</evidence>
<evidence type="ECO:0000256" key="8">
    <source>
        <dbReference type="ARBA" id="ARBA00022777"/>
    </source>
</evidence>
<dbReference type="GO" id="GO:0005737">
    <property type="term" value="C:cytoplasm"/>
    <property type="evidence" value="ECO:0007669"/>
    <property type="project" value="UniProtKB-SubCell"/>
</dbReference>
<dbReference type="InterPro" id="IPR008271">
    <property type="entry name" value="Ser/Thr_kinase_AS"/>
</dbReference>
<evidence type="ECO:0000256" key="7">
    <source>
        <dbReference type="ARBA" id="ARBA00022741"/>
    </source>
</evidence>
<dbReference type="InterPro" id="IPR033695">
    <property type="entry name" value="POLO_box_2"/>
</dbReference>
<feature type="domain" description="POLO box" evidence="13">
    <location>
        <begin position="292"/>
        <end position="370"/>
    </location>
</feature>
<feature type="domain" description="Protein kinase" evidence="12">
    <location>
        <begin position="25"/>
        <end position="277"/>
    </location>
</feature>
<dbReference type="Pfam" id="PF00069">
    <property type="entry name" value="Pkinase"/>
    <property type="match status" value="1"/>
</dbReference>
<dbReference type="GO" id="GO:0000922">
    <property type="term" value="C:spindle pole"/>
    <property type="evidence" value="ECO:0007669"/>
    <property type="project" value="TreeGrafter"/>
</dbReference>
<dbReference type="PROSITE" id="PS50011">
    <property type="entry name" value="PROTEIN_KINASE_DOM"/>
    <property type="match status" value="1"/>
</dbReference>
<dbReference type="Gene3D" id="1.10.510.10">
    <property type="entry name" value="Transferase(Phosphotransferase) domain 1"/>
    <property type="match status" value="1"/>
</dbReference>
<dbReference type="GO" id="GO:0005524">
    <property type="term" value="F:ATP binding"/>
    <property type="evidence" value="ECO:0007669"/>
    <property type="project" value="UniProtKB-KW"/>
</dbReference>
<dbReference type="SUPFAM" id="SSF82615">
    <property type="entry name" value="Polo-box domain"/>
    <property type="match status" value="2"/>
</dbReference>
<dbReference type="Proteomes" id="UP000479000">
    <property type="component" value="Unassembled WGS sequence"/>
</dbReference>
<comment type="subcellular location">
    <subcellularLocation>
        <location evidence="1">Cytoplasm</location>
    </subcellularLocation>
</comment>
<keyword evidence="7" id="KW-0547">Nucleotide-binding</keyword>
<evidence type="ECO:0000313" key="14">
    <source>
        <dbReference type="EMBL" id="CAA9994533.1"/>
    </source>
</evidence>
<dbReference type="GO" id="GO:0007052">
    <property type="term" value="P:mitotic spindle organization"/>
    <property type="evidence" value="ECO:0007669"/>
    <property type="project" value="TreeGrafter"/>
</dbReference>
<dbReference type="CDD" id="cd13118">
    <property type="entry name" value="POLO_box_1"/>
    <property type="match status" value="1"/>
</dbReference>
<dbReference type="InterPro" id="IPR033701">
    <property type="entry name" value="POLO_box_1"/>
</dbReference>
<dbReference type="GO" id="GO:0005634">
    <property type="term" value="C:nucleus"/>
    <property type="evidence" value="ECO:0007669"/>
    <property type="project" value="TreeGrafter"/>
</dbReference>
<gene>
    <name evidence="14" type="ORF">NTEN_LOCUS1349</name>
</gene>
<dbReference type="SUPFAM" id="SSF56112">
    <property type="entry name" value="Protein kinase-like (PK-like)"/>
    <property type="match status" value="1"/>
</dbReference>
<dbReference type="FunFam" id="3.30.200.20:FF:000284">
    <property type="entry name" value="Serine/threonine-protein kinase PLK"/>
    <property type="match status" value="1"/>
</dbReference>
<dbReference type="InterPro" id="IPR011009">
    <property type="entry name" value="Kinase-like_dom_sf"/>
</dbReference>
<dbReference type="CDD" id="cd14099">
    <property type="entry name" value="STKc_PLK"/>
    <property type="match status" value="1"/>
</dbReference>
<comment type="catalytic activity">
    <reaction evidence="10">
        <text>L-threonyl-[protein] + ATP = O-phospho-L-threonyl-[protein] + ADP + H(+)</text>
        <dbReference type="Rhea" id="RHEA:46608"/>
        <dbReference type="Rhea" id="RHEA-COMP:11060"/>
        <dbReference type="Rhea" id="RHEA-COMP:11605"/>
        <dbReference type="ChEBI" id="CHEBI:15378"/>
        <dbReference type="ChEBI" id="CHEBI:30013"/>
        <dbReference type="ChEBI" id="CHEBI:30616"/>
        <dbReference type="ChEBI" id="CHEBI:61977"/>
        <dbReference type="ChEBI" id="CHEBI:456216"/>
        <dbReference type="EC" id="2.7.11.21"/>
    </reaction>
</comment>
<evidence type="ECO:0000256" key="10">
    <source>
        <dbReference type="ARBA" id="ARBA00047802"/>
    </source>
</evidence>
<dbReference type="EMBL" id="CADCXU010001997">
    <property type="protein sequence ID" value="CAA9994533.1"/>
    <property type="molecule type" value="Genomic_DNA"/>
</dbReference>
<evidence type="ECO:0000259" key="13">
    <source>
        <dbReference type="PROSITE" id="PS50078"/>
    </source>
</evidence>
<feature type="domain" description="POLO box" evidence="13">
    <location>
        <begin position="392"/>
        <end position="474"/>
    </location>
</feature>
<dbReference type="Pfam" id="PF00659">
    <property type="entry name" value="POLO_box"/>
    <property type="match status" value="2"/>
</dbReference>
<evidence type="ECO:0000256" key="4">
    <source>
        <dbReference type="ARBA" id="ARBA00022527"/>
    </source>
</evidence>
<dbReference type="OrthoDB" id="408964at2759"/>
<evidence type="ECO:0000256" key="6">
    <source>
        <dbReference type="ARBA" id="ARBA00022737"/>
    </source>
</evidence>
<dbReference type="Gene3D" id="3.30.1120.30">
    <property type="entry name" value="POLO box domain"/>
    <property type="match status" value="2"/>
</dbReference>
<keyword evidence="9" id="KW-0067">ATP-binding</keyword>
<dbReference type="GO" id="GO:0005813">
    <property type="term" value="C:centrosome"/>
    <property type="evidence" value="ECO:0007669"/>
    <property type="project" value="TreeGrafter"/>
</dbReference>
<dbReference type="AlphaFoldDB" id="A0A6H5FZ14"/>
<dbReference type="GO" id="GO:0004674">
    <property type="term" value="F:protein serine/threonine kinase activity"/>
    <property type="evidence" value="ECO:0007669"/>
    <property type="project" value="UniProtKB-KW"/>
</dbReference>
<proteinExistence type="predicted"/>
<keyword evidence="15" id="KW-1185">Reference proteome</keyword>
<evidence type="ECO:0000256" key="5">
    <source>
        <dbReference type="ARBA" id="ARBA00022679"/>
    </source>
</evidence>
<dbReference type="SMART" id="SM00220">
    <property type="entry name" value="S_TKc"/>
    <property type="match status" value="1"/>
</dbReference>
<evidence type="ECO:0000256" key="9">
    <source>
        <dbReference type="ARBA" id="ARBA00022840"/>
    </source>
</evidence>
<dbReference type="FunFam" id="3.30.1120.30:FF:000001">
    <property type="entry name" value="Serine/threonine-protein kinase PLK"/>
    <property type="match status" value="1"/>
</dbReference>
<comment type="catalytic activity">
    <reaction evidence="11">
        <text>L-seryl-[protein] + ATP = O-phospho-L-seryl-[protein] + ADP + H(+)</text>
        <dbReference type="Rhea" id="RHEA:17989"/>
        <dbReference type="Rhea" id="RHEA-COMP:9863"/>
        <dbReference type="Rhea" id="RHEA-COMP:11604"/>
        <dbReference type="ChEBI" id="CHEBI:15378"/>
        <dbReference type="ChEBI" id="CHEBI:29999"/>
        <dbReference type="ChEBI" id="CHEBI:30616"/>
        <dbReference type="ChEBI" id="CHEBI:83421"/>
        <dbReference type="ChEBI" id="CHEBI:456216"/>
        <dbReference type="EC" id="2.7.11.21"/>
    </reaction>
</comment>
<protein>
    <recommendedName>
        <fullName evidence="2">polo kinase</fullName>
        <ecNumber evidence="2">2.7.11.21</ecNumber>
    </recommendedName>
</protein>
<organism evidence="14 15">
    <name type="scientific">Nesidiocoris tenuis</name>
    <dbReference type="NCBI Taxonomy" id="355587"/>
    <lineage>
        <taxon>Eukaryota</taxon>
        <taxon>Metazoa</taxon>
        <taxon>Ecdysozoa</taxon>
        <taxon>Arthropoda</taxon>
        <taxon>Hexapoda</taxon>
        <taxon>Insecta</taxon>
        <taxon>Pterygota</taxon>
        <taxon>Neoptera</taxon>
        <taxon>Paraneoptera</taxon>
        <taxon>Hemiptera</taxon>
        <taxon>Heteroptera</taxon>
        <taxon>Panheteroptera</taxon>
        <taxon>Cimicomorpha</taxon>
        <taxon>Miridae</taxon>
        <taxon>Dicyphina</taxon>
        <taxon>Nesidiocoris</taxon>
    </lineage>
</organism>
<evidence type="ECO:0000256" key="2">
    <source>
        <dbReference type="ARBA" id="ARBA00012424"/>
    </source>
</evidence>
<dbReference type="EC" id="2.7.11.21" evidence="2"/>
<dbReference type="PROSITE" id="PS00108">
    <property type="entry name" value="PROTEIN_KINASE_ST"/>
    <property type="match status" value="1"/>
</dbReference>